<accession>A0AAV5MKA8</accession>
<evidence type="ECO:0000256" key="1">
    <source>
        <dbReference type="SAM" id="Phobius"/>
    </source>
</evidence>
<proteinExistence type="predicted"/>
<name>A0AAV5MKA8_9ROSI</name>
<keyword evidence="1" id="KW-0812">Transmembrane</keyword>
<keyword evidence="3" id="KW-1185">Reference proteome</keyword>
<evidence type="ECO:0000313" key="2">
    <source>
        <dbReference type="EMBL" id="GKV50335.1"/>
    </source>
</evidence>
<evidence type="ECO:0000313" key="3">
    <source>
        <dbReference type="Proteomes" id="UP001054252"/>
    </source>
</evidence>
<protein>
    <submittedName>
        <fullName evidence="2">Uncharacterized protein</fullName>
    </submittedName>
</protein>
<keyword evidence="1" id="KW-0472">Membrane</keyword>
<reference evidence="2 3" key="1">
    <citation type="journal article" date="2021" name="Commun. Biol.">
        <title>The genome of Shorea leprosula (Dipterocarpaceae) highlights the ecological relevance of drought in aseasonal tropical rainforests.</title>
        <authorList>
            <person name="Ng K.K.S."/>
            <person name="Kobayashi M.J."/>
            <person name="Fawcett J.A."/>
            <person name="Hatakeyama M."/>
            <person name="Paape T."/>
            <person name="Ng C.H."/>
            <person name="Ang C.C."/>
            <person name="Tnah L.H."/>
            <person name="Lee C.T."/>
            <person name="Nishiyama T."/>
            <person name="Sese J."/>
            <person name="O'Brien M.J."/>
            <person name="Copetti D."/>
            <person name="Mohd Noor M.I."/>
            <person name="Ong R.C."/>
            <person name="Putra M."/>
            <person name="Sireger I.Z."/>
            <person name="Indrioko S."/>
            <person name="Kosugi Y."/>
            <person name="Izuno A."/>
            <person name="Isagi Y."/>
            <person name="Lee S.L."/>
            <person name="Shimizu K.K."/>
        </authorList>
    </citation>
    <scope>NUCLEOTIDE SEQUENCE [LARGE SCALE GENOMIC DNA]</scope>
    <source>
        <strain evidence="2">214</strain>
    </source>
</reference>
<comment type="caution">
    <text evidence="2">The sequence shown here is derived from an EMBL/GenBank/DDBJ whole genome shotgun (WGS) entry which is preliminary data.</text>
</comment>
<dbReference type="Proteomes" id="UP001054252">
    <property type="component" value="Unassembled WGS sequence"/>
</dbReference>
<keyword evidence="1" id="KW-1133">Transmembrane helix</keyword>
<sequence>MVIVMCLFRSSSGSILVLLCFASSSTYFKRPYLILPPDLQVYTTFILRLSVFLIYWMYGKV</sequence>
<dbReference type="AlphaFoldDB" id="A0AAV5MKA8"/>
<gene>
    <name evidence="2" type="ORF">SLEP1_g57043</name>
</gene>
<organism evidence="2 3">
    <name type="scientific">Rubroshorea leprosula</name>
    <dbReference type="NCBI Taxonomy" id="152421"/>
    <lineage>
        <taxon>Eukaryota</taxon>
        <taxon>Viridiplantae</taxon>
        <taxon>Streptophyta</taxon>
        <taxon>Embryophyta</taxon>
        <taxon>Tracheophyta</taxon>
        <taxon>Spermatophyta</taxon>
        <taxon>Magnoliopsida</taxon>
        <taxon>eudicotyledons</taxon>
        <taxon>Gunneridae</taxon>
        <taxon>Pentapetalae</taxon>
        <taxon>rosids</taxon>
        <taxon>malvids</taxon>
        <taxon>Malvales</taxon>
        <taxon>Dipterocarpaceae</taxon>
        <taxon>Rubroshorea</taxon>
    </lineage>
</organism>
<feature type="transmembrane region" description="Helical" evidence="1">
    <location>
        <begin position="41"/>
        <end position="58"/>
    </location>
</feature>
<dbReference type="EMBL" id="BPVZ01000357">
    <property type="protein sequence ID" value="GKV50335.1"/>
    <property type="molecule type" value="Genomic_DNA"/>
</dbReference>